<reference evidence="2" key="1">
    <citation type="submission" date="2020-05" db="EMBL/GenBank/DDBJ databases">
        <authorList>
            <person name="Chiriac C."/>
            <person name="Salcher M."/>
            <person name="Ghai R."/>
            <person name="Kavagutti S V."/>
        </authorList>
    </citation>
    <scope>NUCLEOTIDE SEQUENCE</scope>
</reference>
<sequence>MALQTLPYASIAFFASEFLVAPLNENRGSSARSPRSWKGICFSLVIQLSGSDLFIPGKVPSAKPGTATTSHSAPFDICTVRICTTSLRTSGAADFNPPSSSPVISSHCKNDESVPPLRANFPASSKNRSMWRRPEPVPSRNITSSSSAR</sequence>
<dbReference type="EMBL" id="CAFBOU010000064">
    <property type="protein sequence ID" value="CAB4994563.1"/>
    <property type="molecule type" value="Genomic_DNA"/>
</dbReference>
<feature type="compositionally biased region" description="Polar residues" evidence="1">
    <location>
        <begin position="140"/>
        <end position="149"/>
    </location>
</feature>
<feature type="region of interest" description="Disordered" evidence="1">
    <location>
        <begin position="90"/>
        <end position="149"/>
    </location>
</feature>
<organism evidence="2">
    <name type="scientific">freshwater metagenome</name>
    <dbReference type="NCBI Taxonomy" id="449393"/>
    <lineage>
        <taxon>unclassified sequences</taxon>
        <taxon>metagenomes</taxon>
        <taxon>ecological metagenomes</taxon>
    </lineage>
</organism>
<gene>
    <name evidence="2" type="ORF">UFOPK4010_00808</name>
</gene>
<proteinExistence type="predicted"/>
<dbReference type="AlphaFoldDB" id="A0A6J7NV25"/>
<accession>A0A6J7NV25</accession>
<name>A0A6J7NV25_9ZZZZ</name>
<evidence type="ECO:0000313" key="2">
    <source>
        <dbReference type="EMBL" id="CAB4994563.1"/>
    </source>
</evidence>
<evidence type="ECO:0000256" key="1">
    <source>
        <dbReference type="SAM" id="MobiDB-lite"/>
    </source>
</evidence>
<protein>
    <submittedName>
        <fullName evidence="2">Unannotated protein</fullName>
    </submittedName>
</protein>